<reference evidence="2" key="1">
    <citation type="submission" date="2021-01" db="UniProtKB">
        <authorList>
            <consortium name="EnsemblPlants"/>
        </authorList>
    </citation>
    <scope>IDENTIFICATION</scope>
</reference>
<dbReference type="Proteomes" id="UP000594263">
    <property type="component" value="Unplaced"/>
</dbReference>
<feature type="region of interest" description="Disordered" evidence="1">
    <location>
        <begin position="1"/>
        <end position="23"/>
    </location>
</feature>
<dbReference type="PANTHER" id="PTHR33070">
    <property type="entry name" value="OS06G0725500 PROTEIN"/>
    <property type="match status" value="1"/>
</dbReference>
<evidence type="ECO:0000313" key="2">
    <source>
        <dbReference type="EnsemblPlants" id="Kaladp0092s0005.1.v1.1"/>
    </source>
</evidence>
<accession>A0A7N0UX45</accession>
<keyword evidence="3" id="KW-1185">Reference proteome</keyword>
<dbReference type="EnsemblPlants" id="Kaladp0092s0005.1.v1.1">
    <property type="protein sequence ID" value="Kaladp0092s0005.1.v1.1"/>
    <property type="gene ID" value="Kaladp0092s0005.v1.1"/>
</dbReference>
<evidence type="ECO:0000256" key="1">
    <source>
        <dbReference type="SAM" id="MobiDB-lite"/>
    </source>
</evidence>
<dbReference type="GO" id="GO:0048364">
    <property type="term" value="P:root development"/>
    <property type="evidence" value="ECO:0007669"/>
    <property type="project" value="InterPro"/>
</dbReference>
<dbReference type="AlphaFoldDB" id="A0A7N0UX45"/>
<protein>
    <submittedName>
        <fullName evidence="2">Uncharacterized protein</fullName>
    </submittedName>
</protein>
<dbReference type="Gramene" id="Kaladp0092s0005.1.v1.1">
    <property type="protein sequence ID" value="Kaladp0092s0005.1.v1.1"/>
    <property type="gene ID" value="Kaladp0092s0005.v1.1"/>
</dbReference>
<proteinExistence type="predicted"/>
<dbReference type="GO" id="GO:0048367">
    <property type="term" value="P:shoot system development"/>
    <property type="evidence" value="ECO:0007669"/>
    <property type="project" value="InterPro"/>
</dbReference>
<dbReference type="OMA" id="ISTMWNG"/>
<name>A0A7N0UX45_KALFE</name>
<sequence length="262" mass="29216">MASSPYFSRTHSHARSVSLPSRPHPLAPEFDKILCGLRSSEASTSASITSQFNGLNDLHDCLHDLLLSPESHKTLARECYERFVNEILDGSLRLLDGCEAAKSALLVTKHYVQELQSALRRGSSDYCLAKEASKYLACRRTARKSIRKVLKNLKGPETTNEEFEALSMLRGAEQATAAHQSSWSLLSKLMQSREISVEDGNELEKIDAAMQSLTGRKTVDSAYIHSHLGDVESSIEDIEEGIERLHRQLIKTRVILLNMMSC</sequence>
<evidence type="ECO:0000313" key="3">
    <source>
        <dbReference type="Proteomes" id="UP000594263"/>
    </source>
</evidence>
<organism evidence="2 3">
    <name type="scientific">Kalanchoe fedtschenkoi</name>
    <name type="common">Lavender scallops</name>
    <name type="synonym">South American air plant</name>
    <dbReference type="NCBI Taxonomy" id="63787"/>
    <lineage>
        <taxon>Eukaryota</taxon>
        <taxon>Viridiplantae</taxon>
        <taxon>Streptophyta</taxon>
        <taxon>Embryophyta</taxon>
        <taxon>Tracheophyta</taxon>
        <taxon>Spermatophyta</taxon>
        <taxon>Magnoliopsida</taxon>
        <taxon>eudicotyledons</taxon>
        <taxon>Gunneridae</taxon>
        <taxon>Pentapetalae</taxon>
        <taxon>Saxifragales</taxon>
        <taxon>Crassulaceae</taxon>
        <taxon>Kalanchoe</taxon>
    </lineage>
</organism>
<dbReference type="Pfam" id="PF03087">
    <property type="entry name" value="BPS1"/>
    <property type="match status" value="1"/>
</dbReference>
<dbReference type="InterPro" id="IPR004320">
    <property type="entry name" value="BPS1_pln"/>
</dbReference>
<dbReference type="PANTHER" id="PTHR33070:SF129">
    <property type="entry name" value="DUF241 DOMAIN PROTEIN"/>
    <property type="match status" value="1"/>
</dbReference>